<reference evidence="3 4" key="1">
    <citation type="submission" date="2015-12" db="EMBL/GenBank/DDBJ databases">
        <title>Nitrous oxide reduction kinetics distinguish bacteria harboring typical versus atypical NosZ.</title>
        <authorList>
            <person name="Yoon S."/>
            <person name="Nissen S."/>
            <person name="Park D."/>
            <person name="Sanford R.A."/>
            <person name="Loeffler F.E."/>
        </authorList>
    </citation>
    <scope>NUCLEOTIDE SEQUENCE [LARGE SCALE GENOMIC DNA]</scope>
    <source>
        <strain evidence="3 4">ATCC BAA-841</strain>
    </source>
</reference>
<dbReference type="PRINTS" id="PR01438">
    <property type="entry name" value="UNVRSLSTRESS"/>
</dbReference>
<comment type="similarity">
    <text evidence="1">Belongs to the universal stress protein A family.</text>
</comment>
<feature type="domain" description="UspA" evidence="2">
    <location>
        <begin position="153"/>
        <end position="292"/>
    </location>
</feature>
<dbReference type="STRING" id="281362.AT959_09675"/>
<dbReference type="Pfam" id="PF00582">
    <property type="entry name" value="Usp"/>
    <property type="match status" value="2"/>
</dbReference>
<evidence type="ECO:0000313" key="4">
    <source>
        <dbReference type="Proteomes" id="UP000070186"/>
    </source>
</evidence>
<dbReference type="PANTHER" id="PTHR46268:SF6">
    <property type="entry name" value="UNIVERSAL STRESS PROTEIN UP12"/>
    <property type="match status" value="1"/>
</dbReference>
<dbReference type="Gene3D" id="3.40.50.620">
    <property type="entry name" value="HUPs"/>
    <property type="match status" value="2"/>
</dbReference>
<keyword evidence="4" id="KW-1185">Reference proteome</keyword>
<dbReference type="CDD" id="cd00293">
    <property type="entry name" value="USP-like"/>
    <property type="match status" value="2"/>
</dbReference>
<dbReference type="Proteomes" id="UP000070186">
    <property type="component" value="Unassembled WGS sequence"/>
</dbReference>
<organism evidence="3 4">
    <name type="scientific">Dechloromonas denitrificans</name>
    <dbReference type="NCBI Taxonomy" id="281362"/>
    <lineage>
        <taxon>Bacteria</taxon>
        <taxon>Pseudomonadati</taxon>
        <taxon>Pseudomonadota</taxon>
        <taxon>Betaproteobacteria</taxon>
        <taxon>Rhodocyclales</taxon>
        <taxon>Azonexaceae</taxon>
        <taxon>Dechloromonas</taxon>
    </lineage>
</organism>
<gene>
    <name evidence="3" type="ORF">AT959_09675</name>
</gene>
<protein>
    <submittedName>
        <fullName evidence="3">Universal stress protein</fullName>
    </submittedName>
</protein>
<dbReference type="InterPro" id="IPR006015">
    <property type="entry name" value="Universal_stress_UspA"/>
</dbReference>
<dbReference type="InterPro" id="IPR006016">
    <property type="entry name" value="UspA"/>
</dbReference>
<feature type="domain" description="UspA" evidence="2">
    <location>
        <begin position="5"/>
        <end position="146"/>
    </location>
</feature>
<evidence type="ECO:0000313" key="3">
    <source>
        <dbReference type="EMBL" id="KXB30967.1"/>
    </source>
</evidence>
<name>A0A133XJ69_9RHOO</name>
<evidence type="ECO:0000256" key="1">
    <source>
        <dbReference type="ARBA" id="ARBA00008791"/>
    </source>
</evidence>
<comment type="caution">
    <text evidence="3">The sequence shown here is derived from an EMBL/GenBank/DDBJ whole genome shotgun (WGS) entry which is preliminary data.</text>
</comment>
<dbReference type="InterPro" id="IPR014729">
    <property type="entry name" value="Rossmann-like_a/b/a_fold"/>
</dbReference>
<proteinExistence type="inferred from homology"/>
<dbReference type="AlphaFoldDB" id="A0A133XJ69"/>
<dbReference type="EMBL" id="LODL01000019">
    <property type="protein sequence ID" value="KXB30967.1"/>
    <property type="molecule type" value="Genomic_DNA"/>
</dbReference>
<dbReference type="SUPFAM" id="SSF52402">
    <property type="entry name" value="Adenine nucleotide alpha hydrolases-like"/>
    <property type="match status" value="2"/>
</dbReference>
<dbReference type="PANTHER" id="PTHR46268">
    <property type="entry name" value="STRESS RESPONSE PROTEIN NHAX"/>
    <property type="match status" value="1"/>
</dbReference>
<accession>A0A133XJ69</accession>
<dbReference type="RefSeq" id="WP_066882766.1">
    <property type="nucleotide sequence ID" value="NZ_LODL01000019.1"/>
</dbReference>
<evidence type="ECO:0000259" key="2">
    <source>
        <dbReference type="Pfam" id="PF00582"/>
    </source>
</evidence>
<sequence>MAQLNRLLAATDLSAPARHAAERAALLARTSGAVLDLIHVSTPAPLTKLRQLISDIPPEVEQRLLDASREELQQLAATLQRHHGVAAGTCVVAGPLLEEIARQATALQADLLVFGARGAGFMRHLLLGSTAERILSHSALPTLVVKQAAHEPYKTLLVPVDFSASSHRALSNALSLAPRAEIILLHAAIVPFEGKLRYAGVDDRTIHHYQVAAEAAALQKLQALRDSVGAAGERISLRAVHGDPSQHIIQLEQELDCDLIVVGKHGENPVEQLLLGSVTRHVLAESQCDVLVSL</sequence>